<keyword evidence="4" id="KW-1185">Reference proteome</keyword>
<name>A0A0N4UCD9_DRAME</name>
<keyword evidence="1" id="KW-0472">Membrane</keyword>
<organism evidence="3 5">
    <name type="scientific">Dracunculus medinensis</name>
    <name type="common">Guinea worm</name>
    <dbReference type="NCBI Taxonomy" id="318479"/>
    <lineage>
        <taxon>Eukaryota</taxon>
        <taxon>Metazoa</taxon>
        <taxon>Ecdysozoa</taxon>
        <taxon>Nematoda</taxon>
        <taxon>Chromadorea</taxon>
        <taxon>Rhabditida</taxon>
        <taxon>Spirurina</taxon>
        <taxon>Dracunculoidea</taxon>
        <taxon>Dracunculidae</taxon>
        <taxon>Dracunculus</taxon>
    </lineage>
</organism>
<keyword evidence="1" id="KW-0812">Transmembrane</keyword>
<keyword evidence="1" id="KW-1133">Transmembrane helix</keyword>
<dbReference type="STRING" id="318479.A0A0N4UCD9"/>
<evidence type="ECO:0000256" key="1">
    <source>
        <dbReference type="SAM" id="Phobius"/>
    </source>
</evidence>
<reference evidence="5" key="1">
    <citation type="submission" date="2017-02" db="UniProtKB">
        <authorList>
            <consortium name="WormBaseParasite"/>
        </authorList>
    </citation>
    <scope>IDENTIFICATION</scope>
</reference>
<protein>
    <submittedName>
        <fullName evidence="5">Translocon at the inner envelope membrane of chloroplasts 214</fullName>
    </submittedName>
</protein>
<evidence type="ECO:0000313" key="2">
    <source>
        <dbReference type="EMBL" id="VDN50577.1"/>
    </source>
</evidence>
<reference evidence="2 4" key="2">
    <citation type="submission" date="2018-11" db="EMBL/GenBank/DDBJ databases">
        <authorList>
            <consortium name="Pathogen Informatics"/>
        </authorList>
    </citation>
    <scope>NUCLEOTIDE SEQUENCE [LARGE SCALE GENOMIC DNA]</scope>
</reference>
<dbReference type="AlphaFoldDB" id="A0A0N4UCD9"/>
<dbReference type="WBParaSite" id="DME_0000492901-mRNA-1">
    <property type="protein sequence ID" value="DME_0000492901-mRNA-1"/>
    <property type="gene ID" value="DME_0000492901"/>
</dbReference>
<dbReference type="Proteomes" id="UP000274756">
    <property type="component" value="Unassembled WGS sequence"/>
</dbReference>
<evidence type="ECO:0000313" key="4">
    <source>
        <dbReference type="Proteomes" id="UP000274756"/>
    </source>
</evidence>
<accession>A0A0N4UCD9</accession>
<dbReference type="Proteomes" id="UP000038040">
    <property type="component" value="Unplaced"/>
</dbReference>
<evidence type="ECO:0000313" key="5">
    <source>
        <dbReference type="WBParaSite" id="DME_0000492901-mRNA-1"/>
    </source>
</evidence>
<gene>
    <name evidence="2" type="ORF">DME_LOCUS550</name>
</gene>
<evidence type="ECO:0000313" key="3">
    <source>
        <dbReference type="Proteomes" id="UP000038040"/>
    </source>
</evidence>
<proteinExistence type="predicted"/>
<dbReference type="EMBL" id="UYYG01000004">
    <property type="protein sequence ID" value="VDN50577.1"/>
    <property type="molecule type" value="Genomic_DNA"/>
</dbReference>
<feature type="transmembrane region" description="Helical" evidence="1">
    <location>
        <begin position="61"/>
        <end position="87"/>
    </location>
</feature>
<sequence>MKTGEFAYTQCICDREELNYICSPLHRSTGYQMESFLPSGLVNKNMADPQHKPDFINNWIILARAMLCLVFTAFQGSFSLTFMHLFVSCRQGSGAQVLGQLVDDFLSENLKNFNERIYELDLEKLQTFWHMGMIRGFLKAKGRSLCAKLLKIDCIIYINCEKDARSVVQLSRCVVGLMDAKNRYKLSVTEKKAKANQKAGDKSSLSSIIPGYNYINKSVKTLLWELERLFSIRKIDRKNNGNNGKIDAIKSKLSKQKSSNYLSNRWSKMNLRKFLSEKMAISDKKIKPTNFGRYRDSRDINHLKNISQLNRRWPLPPFYRKERMSSRFHKNEHWKYMSKFMCRRISQKHHKRTNRLSISNPLNQLRCNLRMKRSVWQTFRKGFIYVHSIYY</sequence>